<dbReference type="InterPro" id="IPR050578">
    <property type="entry name" value="MARVEL-CKLF_proteins"/>
</dbReference>
<evidence type="ECO:0000259" key="7">
    <source>
        <dbReference type="PROSITE" id="PS51225"/>
    </source>
</evidence>
<dbReference type="PROSITE" id="PS51225">
    <property type="entry name" value="MARVEL"/>
    <property type="match status" value="1"/>
</dbReference>
<comment type="subcellular location">
    <subcellularLocation>
        <location evidence="1">Membrane</location>
        <topology evidence="1">Multi-pass membrane protein</topology>
    </subcellularLocation>
</comment>
<evidence type="ECO:0000256" key="6">
    <source>
        <dbReference type="SAM" id="Phobius"/>
    </source>
</evidence>
<feature type="transmembrane region" description="Helical" evidence="6">
    <location>
        <begin position="96"/>
        <end position="118"/>
    </location>
</feature>
<evidence type="ECO:0000313" key="8">
    <source>
        <dbReference type="EnsemblMetazoa" id="CLYHEMP003221.1"/>
    </source>
</evidence>
<sequence>MDDEVGQGTYEGRRQQGFTLDFVRSPPGILLVVNTVILFLCWTIIAGWRTQVHPYIGVYYEGNTGYYLTTTIIPFLILLTVFVLKMLRLHKKIPKIVNWSLTMAINCAVWSVLLFISSCVVGDMARKLNPACEVYLCHHLGACAAFGFFGCIGLGAQAFLHFREWRQKSAGGLHSATKSSGDGADVE</sequence>
<dbReference type="EnsemblMetazoa" id="CLYHEMT003221.1">
    <property type="protein sequence ID" value="CLYHEMP003221.1"/>
    <property type="gene ID" value="CLYHEMG003221"/>
</dbReference>
<dbReference type="AlphaFoldDB" id="A0A7M5V4E5"/>
<evidence type="ECO:0000313" key="9">
    <source>
        <dbReference type="Proteomes" id="UP000594262"/>
    </source>
</evidence>
<dbReference type="GeneID" id="136814430"/>
<name>A0A7M5V4E5_9CNID</name>
<feature type="domain" description="MARVEL" evidence="7">
    <location>
        <begin position="22"/>
        <end position="166"/>
    </location>
</feature>
<evidence type="ECO:0000256" key="3">
    <source>
        <dbReference type="ARBA" id="ARBA00022989"/>
    </source>
</evidence>
<evidence type="ECO:0000256" key="2">
    <source>
        <dbReference type="ARBA" id="ARBA00022692"/>
    </source>
</evidence>
<feature type="transmembrane region" description="Helical" evidence="6">
    <location>
        <begin position="65"/>
        <end position="84"/>
    </location>
</feature>
<dbReference type="InterPro" id="IPR008253">
    <property type="entry name" value="Marvel"/>
</dbReference>
<feature type="transmembrane region" description="Helical" evidence="6">
    <location>
        <begin position="138"/>
        <end position="160"/>
    </location>
</feature>
<protein>
    <recommendedName>
        <fullName evidence="7">MARVEL domain-containing protein</fullName>
    </recommendedName>
</protein>
<dbReference type="Proteomes" id="UP000594262">
    <property type="component" value="Unplaced"/>
</dbReference>
<feature type="transmembrane region" description="Helical" evidence="6">
    <location>
        <begin position="28"/>
        <end position="45"/>
    </location>
</feature>
<accession>A0A7M5V4E5</accession>
<keyword evidence="3 6" id="KW-1133">Transmembrane helix</keyword>
<reference evidence="8" key="1">
    <citation type="submission" date="2021-01" db="UniProtKB">
        <authorList>
            <consortium name="EnsemblMetazoa"/>
        </authorList>
    </citation>
    <scope>IDENTIFICATION</scope>
</reference>
<evidence type="ECO:0000256" key="5">
    <source>
        <dbReference type="PROSITE-ProRule" id="PRU00581"/>
    </source>
</evidence>
<organism evidence="8 9">
    <name type="scientific">Clytia hemisphaerica</name>
    <dbReference type="NCBI Taxonomy" id="252671"/>
    <lineage>
        <taxon>Eukaryota</taxon>
        <taxon>Metazoa</taxon>
        <taxon>Cnidaria</taxon>
        <taxon>Hydrozoa</taxon>
        <taxon>Hydroidolina</taxon>
        <taxon>Leptothecata</taxon>
        <taxon>Obeliida</taxon>
        <taxon>Clytiidae</taxon>
        <taxon>Clytia</taxon>
    </lineage>
</organism>
<dbReference type="PANTHER" id="PTHR22776">
    <property type="entry name" value="MARVEL-CONTAINING POTENTIAL LIPID RAFT-ASSOCIATED PROTEIN"/>
    <property type="match status" value="1"/>
</dbReference>
<proteinExistence type="predicted"/>
<evidence type="ECO:0000256" key="1">
    <source>
        <dbReference type="ARBA" id="ARBA00004141"/>
    </source>
</evidence>
<keyword evidence="2 5" id="KW-0812">Transmembrane</keyword>
<dbReference type="RefSeq" id="XP_066927077.1">
    <property type="nucleotide sequence ID" value="XM_067070976.1"/>
</dbReference>
<dbReference type="OrthoDB" id="6020693at2759"/>
<dbReference type="PANTHER" id="PTHR22776:SF49">
    <property type="entry name" value="MARVEL DOMAIN-CONTAINING PROTEIN"/>
    <property type="match status" value="1"/>
</dbReference>
<keyword evidence="9" id="KW-1185">Reference proteome</keyword>
<dbReference type="Pfam" id="PF01284">
    <property type="entry name" value="MARVEL"/>
    <property type="match status" value="1"/>
</dbReference>
<dbReference type="GO" id="GO:0016020">
    <property type="term" value="C:membrane"/>
    <property type="evidence" value="ECO:0007669"/>
    <property type="project" value="UniProtKB-SubCell"/>
</dbReference>
<evidence type="ECO:0000256" key="4">
    <source>
        <dbReference type="ARBA" id="ARBA00023136"/>
    </source>
</evidence>
<keyword evidence="4 5" id="KW-0472">Membrane</keyword>